<evidence type="ECO:0000313" key="1">
    <source>
        <dbReference type="EMBL" id="CAG8614306.1"/>
    </source>
</evidence>
<sequence length="247" mass="28741">KNKNISKKNGLFQNTYYHHLSQRIASQKCFELYLIKYPDLSVLLIYQSRDGYKQNCLVEITDSFDKQELVKNDIVHLPLNTLSKKFLADILMKKKILDWDLEYAMTIHTSQGMMLEALQQVWVIDEHLSSETLAIANMLDNNLGLNLSINTSPLFEGRIQKKYIREPTNKPSNKKVKKLVKKESDILEDLIKELSTKLAIQVLVIRKENAISFNNLYNNITNSEMQNEIMNQNIITNYYFFGKALSE</sequence>
<comment type="caution">
    <text evidence="1">The sequence shown here is derived from an EMBL/GenBank/DDBJ whole genome shotgun (WGS) entry which is preliminary data.</text>
</comment>
<dbReference type="Proteomes" id="UP000789366">
    <property type="component" value="Unassembled WGS sequence"/>
</dbReference>
<feature type="non-terminal residue" evidence="1">
    <location>
        <position position="1"/>
    </location>
</feature>
<proteinExistence type="predicted"/>
<accession>A0ACA9MX20</accession>
<protein>
    <submittedName>
        <fullName evidence="1">16671_t:CDS:1</fullName>
    </submittedName>
</protein>
<name>A0ACA9MX20_9GLOM</name>
<organism evidence="1 2">
    <name type="scientific">Cetraspora pellucida</name>
    <dbReference type="NCBI Taxonomy" id="1433469"/>
    <lineage>
        <taxon>Eukaryota</taxon>
        <taxon>Fungi</taxon>
        <taxon>Fungi incertae sedis</taxon>
        <taxon>Mucoromycota</taxon>
        <taxon>Glomeromycotina</taxon>
        <taxon>Glomeromycetes</taxon>
        <taxon>Diversisporales</taxon>
        <taxon>Gigasporaceae</taxon>
        <taxon>Cetraspora</taxon>
    </lineage>
</organism>
<gene>
    <name evidence="1" type="ORF">SPELUC_LOCUS7617</name>
</gene>
<reference evidence="1" key="1">
    <citation type="submission" date="2021-06" db="EMBL/GenBank/DDBJ databases">
        <authorList>
            <person name="Kallberg Y."/>
            <person name="Tangrot J."/>
            <person name="Rosling A."/>
        </authorList>
    </citation>
    <scope>NUCLEOTIDE SEQUENCE</scope>
    <source>
        <strain evidence="1">28 12/20/2015</strain>
    </source>
</reference>
<evidence type="ECO:0000313" key="2">
    <source>
        <dbReference type="Proteomes" id="UP000789366"/>
    </source>
</evidence>
<keyword evidence="2" id="KW-1185">Reference proteome</keyword>
<dbReference type="EMBL" id="CAJVPW010010343">
    <property type="protein sequence ID" value="CAG8614306.1"/>
    <property type="molecule type" value="Genomic_DNA"/>
</dbReference>